<dbReference type="EMBL" id="PDBW01000001">
    <property type="protein sequence ID" value="PFH02863.1"/>
    <property type="molecule type" value="Genomic_DNA"/>
</dbReference>
<dbReference type="Proteomes" id="UP000223596">
    <property type="component" value="Unassembled WGS sequence"/>
</dbReference>
<gene>
    <name evidence="1" type="ORF">M972_111655</name>
</gene>
<proteinExistence type="predicted"/>
<accession>A0AB36TGC3</accession>
<name>A0AB36TGC3_ACETH</name>
<dbReference type="RefSeq" id="WP_003516586.1">
    <property type="nucleotide sequence ID" value="NZ_CP013828.1"/>
</dbReference>
<evidence type="ECO:0000313" key="1">
    <source>
        <dbReference type="EMBL" id="PFH02863.1"/>
    </source>
</evidence>
<dbReference type="GeneID" id="35805883"/>
<evidence type="ECO:0000313" key="2">
    <source>
        <dbReference type="Proteomes" id="UP000223596"/>
    </source>
</evidence>
<sequence>MGEREIFEQINDVLRENGYNTRINGLMDLTHFLNEKRDTDSLVYDKVRELYAQFMMGIGMW</sequence>
<reference evidence="1 2" key="1">
    <citation type="submission" date="2017-09" db="EMBL/GenBank/DDBJ databases">
        <title>Evaluation of Pacific Biosciences Sequencing Technology to Finishing C. thermocellum Genome Sequences.</title>
        <authorList>
            <person name="Brown S."/>
        </authorList>
    </citation>
    <scope>NUCLEOTIDE SEQUENCE [LARGE SCALE GENOMIC DNA]</scope>
    <source>
        <strain evidence="1 2">AD2</strain>
    </source>
</reference>
<protein>
    <submittedName>
        <fullName evidence="1">Uncharacterized protein</fullName>
    </submittedName>
</protein>
<comment type="caution">
    <text evidence="1">The sequence shown here is derived from an EMBL/GenBank/DDBJ whole genome shotgun (WGS) entry which is preliminary data.</text>
</comment>
<organism evidence="1 2">
    <name type="scientific">Acetivibrio thermocellus AD2</name>
    <dbReference type="NCBI Taxonomy" id="1138384"/>
    <lineage>
        <taxon>Bacteria</taxon>
        <taxon>Bacillati</taxon>
        <taxon>Bacillota</taxon>
        <taxon>Clostridia</taxon>
        <taxon>Eubacteriales</taxon>
        <taxon>Oscillospiraceae</taxon>
        <taxon>Acetivibrio</taxon>
    </lineage>
</organism>
<dbReference type="AlphaFoldDB" id="A0AB36TGC3"/>